<reference evidence="3 4" key="1">
    <citation type="submission" date="2020-01" db="EMBL/GenBank/DDBJ databases">
        <title>Pseudarthrobacter psychrotolerans sp. nov., isolated from antarctic soil.</title>
        <authorList>
            <person name="Shin Y."/>
            <person name="Park W."/>
        </authorList>
    </citation>
    <scope>NUCLEOTIDE SEQUENCE [LARGE SCALE GENOMIC DNA]</scope>
    <source>
        <strain evidence="3 4">YJ56</strain>
    </source>
</reference>
<evidence type="ECO:0000313" key="3">
    <source>
        <dbReference type="EMBL" id="QHK21921.1"/>
    </source>
</evidence>
<keyword evidence="4" id="KW-1185">Reference proteome</keyword>
<organism evidence="3 4">
    <name type="scientific">Pseudarthrobacter psychrotolerans</name>
    <dbReference type="NCBI Taxonomy" id="2697569"/>
    <lineage>
        <taxon>Bacteria</taxon>
        <taxon>Bacillati</taxon>
        <taxon>Actinomycetota</taxon>
        <taxon>Actinomycetes</taxon>
        <taxon>Micrococcales</taxon>
        <taxon>Micrococcaceae</taxon>
        <taxon>Pseudarthrobacter</taxon>
    </lineage>
</organism>
<feature type="signal peptide" evidence="2">
    <location>
        <begin position="1"/>
        <end position="31"/>
    </location>
</feature>
<name>A0A6P1NXY2_9MICC</name>
<proteinExistence type="predicted"/>
<dbReference type="EMBL" id="CP047898">
    <property type="protein sequence ID" value="QHK21921.1"/>
    <property type="molecule type" value="Genomic_DNA"/>
</dbReference>
<keyword evidence="2" id="KW-0732">Signal</keyword>
<protein>
    <recommendedName>
        <fullName evidence="5">Mucin-associated surface protein</fullName>
    </recommendedName>
</protein>
<accession>A0A6P1NXY2</accession>
<evidence type="ECO:0008006" key="5">
    <source>
        <dbReference type="Google" id="ProtNLM"/>
    </source>
</evidence>
<dbReference type="AlphaFoldDB" id="A0A6P1NXY2"/>
<feature type="chain" id="PRO_5038468660" description="Mucin-associated surface protein" evidence="2">
    <location>
        <begin position="32"/>
        <end position="165"/>
    </location>
</feature>
<sequence length="165" mass="16017">MSRPQSDRWRAAAAKGLTAAAALLLAGSVAGCGPAGTGLQRDSASQLQERVLGVSQAAAVNDLTGGLAAVDSLEADLASAVRNGQVSEERRRSITAAATAVRADLTAAKTVADAAAAKAAQDAAAAQKQAEADAAAAQAAKEAPAPASPSSDQGKGNKGKGNDGG</sequence>
<feature type="compositionally biased region" description="Low complexity" evidence="1">
    <location>
        <begin position="119"/>
        <end position="145"/>
    </location>
</feature>
<feature type="region of interest" description="Disordered" evidence="1">
    <location>
        <begin position="119"/>
        <end position="165"/>
    </location>
</feature>
<evidence type="ECO:0000256" key="2">
    <source>
        <dbReference type="SAM" id="SignalP"/>
    </source>
</evidence>
<evidence type="ECO:0000313" key="4">
    <source>
        <dbReference type="Proteomes" id="UP000464186"/>
    </source>
</evidence>
<dbReference type="PROSITE" id="PS51257">
    <property type="entry name" value="PROKAR_LIPOPROTEIN"/>
    <property type="match status" value="1"/>
</dbReference>
<gene>
    <name evidence="3" type="ORF">GU243_22155</name>
</gene>
<dbReference type="KEGG" id="psey:GU243_22155"/>
<evidence type="ECO:0000256" key="1">
    <source>
        <dbReference type="SAM" id="MobiDB-lite"/>
    </source>
</evidence>
<dbReference type="Proteomes" id="UP000464186">
    <property type="component" value="Chromosome"/>
</dbReference>